<dbReference type="Gene3D" id="3.40.50.980">
    <property type="match status" value="2"/>
</dbReference>
<dbReference type="Pfam" id="PF00668">
    <property type="entry name" value="Condensation"/>
    <property type="match status" value="1"/>
</dbReference>
<dbReference type="EMBL" id="AQHF01000020">
    <property type="protein sequence ID" value="MBE0345452.1"/>
    <property type="molecule type" value="Genomic_DNA"/>
</dbReference>
<feature type="domain" description="Carrier" evidence="1">
    <location>
        <begin position="1026"/>
        <end position="1101"/>
    </location>
</feature>
<dbReference type="PROSITE" id="PS50075">
    <property type="entry name" value="CARRIER"/>
    <property type="match status" value="1"/>
</dbReference>
<dbReference type="GO" id="GO:0043041">
    <property type="term" value="P:amino acid activation for nonribosomal peptide biosynthetic process"/>
    <property type="evidence" value="ECO:0007669"/>
    <property type="project" value="TreeGrafter"/>
</dbReference>
<dbReference type="PANTHER" id="PTHR45527">
    <property type="entry name" value="NONRIBOSOMAL PEPTIDE SYNTHETASE"/>
    <property type="match status" value="1"/>
</dbReference>
<dbReference type="Pfam" id="PF00550">
    <property type="entry name" value="PP-binding"/>
    <property type="match status" value="1"/>
</dbReference>
<dbReference type="SUPFAM" id="SSF53474">
    <property type="entry name" value="alpha/beta-Hydrolases"/>
    <property type="match status" value="1"/>
</dbReference>
<dbReference type="InterPro" id="IPR000873">
    <property type="entry name" value="AMP-dep_synth/lig_dom"/>
</dbReference>
<dbReference type="Gene3D" id="3.30.300.30">
    <property type="match status" value="1"/>
</dbReference>
<dbReference type="Gene3D" id="1.10.10.1830">
    <property type="entry name" value="Non-ribosomal peptide synthase, adenylation domain"/>
    <property type="match status" value="1"/>
</dbReference>
<dbReference type="NCBIfam" id="TIGR01733">
    <property type="entry name" value="AA-adenyl-dom"/>
    <property type="match status" value="1"/>
</dbReference>
<dbReference type="Proteomes" id="UP000660708">
    <property type="component" value="Unassembled WGS sequence"/>
</dbReference>
<evidence type="ECO:0000259" key="1">
    <source>
        <dbReference type="PROSITE" id="PS50075"/>
    </source>
</evidence>
<dbReference type="InterPro" id="IPR044894">
    <property type="entry name" value="TubC_N_sf"/>
</dbReference>
<dbReference type="Gene3D" id="3.40.50.1820">
    <property type="entry name" value="alpha/beta hydrolase"/>
    <property type="match status" value="1"/>
</dbReference>
<dbReference type="InterPro" id="IPR025110">
    <property type="entry name" value="AMP-bd_C"/>
</dbReference>
<dbReference type="GO" id="GO:0005737">
    <property type="term" value="C:cytoplasm"/>
    <property type="evidence" value="ECO:0007669"/>
    <property type="project" value="TreeGrafter"/>
</dbReference>
<dbReference type="PANTHER" id="PTHR45527:SF1">
    <property type="entry name" value="FATTY ACID SYNTHASE"/>
    <property type="match status" value="1"/>
</dbReference>
<dbReference type="InterPro" id="IPR036736">
    <property type="entry name" value="ACP-like_sf"/>
</dbReference>
<protein>
    <recommendedName>
        <fullName evidence="1">Carrier domain-containing protein</fullName>
    </recommendedName>
</protein>
<sequence length="1378" mass="152471">MAIETILRFEKSGVKLWLDGDKLKYRSASGALSEQELAELKAQKAELVDFLSTGKRVSGMSANQLGYWADFKLHPHSSAYNLITAYKLSHSTCHTKLQHAFNAVLKHQDVMSSTFHECEEGFYQLRNPNEDYEIEHIQLQGGSDEFNHKLEWIADQPFNLSLERPFRAYIVSLNDGQSQQSWFVLLTHHIVTEIYSIAILMEQLEALYLNAAEGRELTLAKPYDIADYVLNEKTYLASPQAEKDKQYWQTLVTDSLPVLELTPNKVRPAVKQYKGGRVNVALPAGLSSRIDEFSKRKGITPFVFFQSVYFALLNRYTGQDDIVIGISNAGRELVDNDFAVGNFVNPLATRVQASDEISFDELAEICKHALINAFEHKTFPFTQIVNELYKSREVSRSPVFQTSMTLTKVGELMRKNGTGIFEEIHPLSGQRGSFDDLGLAVFGTNEQYKLSMHFDTALFEQATIEYMLSHLQNMIESVLCNSTTQISKLNMLDDAERAKIVAWGQSPDPVSLPHEMSNLALLFEAQAAKTPQSAALIAQDETVSFAELNESANQIAHYLKSQGVAPGVRVGFYAPSSVQVITVILAIAKCSGVYVPISAEDAIERVKTIVEGAQLSLLVAADTLAEQLDVEAKVIALSHLAEVTKDYSKSNMPIHTFAADTACIFYTSGSTGNPKGVPVSHQAIISRVVDANYIDIKPKDRVAHVSSLSFDPSSFELWGGLLNGAAVVCISKNVLLNPELLASTIDYHEVTIILVTTALLNRLADTQHFPLASVKQIIFGGEKVNMAAVARALESRFSGKLIHGYGPTECTTVATYHIVSEKDLSATTIPIGKAVSGTQMYVVDKHGEMSGIGVGGELFLGGVGLSQGYINNKALSEAKFRVLPHLADGQTLYATGDFVRYNNVGEIEFIGRRDDMVKINGFTIELGEVTAAIHQCPGVREVFVHVYTTDNGDKRLVAYCTSDNALTTDYQLRQDIVVLLKSRLSPAMLPKQVIQLPEMPLNKNGKIDTKRLPVVSMEAEEARQNRTLNTLEQSIFDIWTTVLGQVQLSAAESLWNQGANSLNAVKAANMISALVNKPINVVDLLRYDTIIDIAEFIQSNEENGAESPLVCLNKHASDLPPVVLIHPVGGSILSYVPLAQLLSSDRAIYAIASDLKHYEKNPTDSLSDLARSYLALLNQHIGAQQYVVAGWSLGGTVAVEMAALGDEFDVKIDKTILIDSRNPVFEQHNIEIYRDPEWLLYFFARELDIVIEQHEVTQYISGAKFEDLPRSLLQLAKDKGHMFQHIPESIVQERFDIFAKNLQLFATHKPSRYHGNVDLLMAEEGSVLSLTVPLEAHWKECVSKVQCAHIPGNHFSLIQPPNIVVLVKKLKELLSHGS</sequence>
<dbReference type="SUPFAM" id="SSF56801">
    <property type="entry name" value="Acetyl-CoA synthetase-like"/>
    <property type="match status" value="1"/>
</dbReference>
<dbReference type="InterPro" id="IPR009081">
    <property type="entry name" value="PP-bd_ACP"/>
</dbReference>
<dbReference type="SUPFAM" id="SSF47336">
    <property type="entry name" value="ACP-like"/>
    <property type="match status" value="1"/>
</dbReference>
<dbReference type="InterPro" id="IPR001031">
    <property type="entry name" value="Thioesterase"/>
</dbReference>
<dbReference type="SUPFAM" id="SSF52777">
    <property type="entry name" value="CoA-dependent acyltransferases"/>
    <property type="match status" value="2"/>
</dbReference>
<dbReference type="InterPro" id="IPR010071">
    <property type="entry name" value="AA_adenyl_dom"/>
</dbReference>
<name>A0A8I0T3Q1_9GAMM</name>
<dbReference type="Pfam" id="PF00501">
    <property type="entry name" value="AMP-binding"/>
    <property type="match status" value="1"/>
</dbReference>
<dbReference type="Pfam" id="PF00975">
    <property type="entry name" value="Thioesterase"/>
    <property type="match status" value="1"/>
</dbReference>
<dbReference type="InterPro" id="IPR023213">
    <property type="entry name" value="CAT-like_dom_sf"/>
</dbReference>
<keyword evidence="3" id="KW-1185">Reference proteome</keyword>
<dbReference type="Gene3D" id="1.10.1200.10">
    <property type="entry name" value="ACP-like"/>
    <property type="match status" value="1"/>
</dbReference>
<organism evidence="2 3">
    <name type="scientific">Pseudoalteromonas peptidolytica F12-50-A1</name>
    <dbReference type="NCBI Taxonomy" id="1315280"/>
    <lineage>
        <taxon>Bacteria</taxon>
        <taxon>Pseudomonadati</taxon>
        <taxon>Pseudomonadota</taxon>
        <taxon>Gammaproteobacteria</taxon>
        <taxon>Alteromonadales</taxon>
        <taxon>Pseudoalteromonadaceae</taxon>
        <taxon>Pseudoalteromonas</taxon>
    </lineage>
</organism>
<dbReference type="PROSITE" id="PS00455">
    <property type="entry name" value="AMP_BINDING"/>
    <property type="match status" value="1"/>
</dbReference>
<dbReference type="Gene3D" id="2.30.38.10">
    <property type="entry name" value="Luciferase, Domain 3"/>
    <property type="match status" value="1"/>
</dbReference>
<reference evidence="2 3" key="1">
    <citation type="submission" date="2015-06" db="EMBL/GenBank/DDBJ databases">
        <title>Genome sequence of Pseudoalteromonas peptidolytica.</title>
        <authorList>
            <person name="Xie B.-B."/>
            <person name="Rong J.-C."/>
            <person name="Qin Q.-L."/>
            <person name="Zhang Y.-Z."/>
        </authorList>
    </citation>
    <scope>NUCLEOTIDE SEQUENCE [LARGE SCALE GENOMIC DNA]</scope>
    <source>
        <strain evidence="2 3">F12-50-A1</strain>
    </source>
</reference>
<dbReference type="RefSeq" id="WP_147388992.1">
    <property type="nucleotide sequence ID" value="NZ_AQHF01000020.1"/>
</dbReference>
<dbReference type="InterPro" id="IPR020845">
    <property type="entry name" value="AMP-binding_CS"/>
</dbReference>
<evidence type="ECO:0000313" key="3">
    <source>
        <dbReference type="Proteomes" id="UP000660708"/>
    </source>
</evidence>
<gene>
    <name evidence="2" type="ORF">PPEP_a0336</name>
</gene>
<dbReference type="InterPro" id="IPR029058">
    <property type="entry name" value="AB_hydrolase_fold"/>
</dbReference>
<evidence type="ECO:0000313" key="2">
    <source>
        <dbReference type="EMBL" id="MBE0345452.1"/>
    </source>
</evidence>
<dbReference type="InterPro" id="IPR041464">
    <property type="entry name" value="TubC_N"/>
</dbReference>
<comment type="caution">
    <text evidence="2">The sequence shown here is derived from an EMBL/GenBank/DDBJ whole genome shotgun (WGS) entry which is preliminary data.</text>
</comment>
<dbReference type="CDD" id="cd12117">
    <property type="entry name" value="A_NRPS_Srf_like"/>
    <property type="match status" value="1"/>
</dbReference>
<dbReference type="InterPro" id="IPR045851">
    <property type="entry name" value="AMP-bd_C_sf"/>
</dbReference>
<dbReference type="Gene3D" id="3.30.559.10">
    <property type="entry name" value="Chloramphenicol acetyltransferase-like domain"/>
    <property type="match status" value="1"/>
</dbReference>
<proteinExistence type="predicted"/>
<dbReference type="Gene3D" id="3.30.559.30">
    <property type="entry name" value="Nonribosomal peptide synthetase, condensation domain"/>
    <property type="match status" value="1"/>
</dbReference>
<dbReference type="GO" id="GO:0031177">
    <property type="term" value="F:phosphopantetheine binding"/>
    <property type="evidence" value="ECO:0007669"/>
    <property type="project" value="TreeGrafter"/>
</dbReference>
<dbReference type="Pfam" id="PF13193">
    <property type="entry name" value="AMP-binding_C"/>
    <property type="match status" value="1"/>
</dbReference>
<accession>A0A8I0T3Q1</accession>
<dbReference type="InterPro" id="IPR001242">
    <property type="entry name" value="Condensation_dom"/>
</dbReference>
<dbReference type="GO" id="GO:0003824">
    <property type="term" value="F:catalytic activity"/>
    <property type="evidence" value="ECO:0007669"/>
    <property type="project" value="InterPro"/>
</dbReference>
<dbReference type="Pfam" id="PF18563">
    <property type="entry name" value="TubC_N"/>
    <property type="match status" value="1"/>
</dbReference>
<dbReference type="GO" id="GO:0044550">
    <property type="term" value="P:secondary metabolite biosynthetic process"/>
    <property type="evidence" value="ECO:0007669"/>
    <property type="project" value="TreeGrafter"/>
</dbReference>